<keyword evidence="2" id="KW-0675">Receptor</keyword>
<comment type="caution">
    <text evidence="2">The sequence shown here is derived from an EMBL/GenBank/DDBJ whole genome shotgun (WGS) entry which is preliminary data.</text>
</comment>
<dbReference type="Pfam" id="PF13676">
    <property type="entry name" value="TIR_2"/>
    <property type="match status" value="1"/>
</dbReference>
<dbReference type="Gene3D" id="3.40.50.10140">
    <property type="entry name" value="Toll/interleukin-1 receptor homology (TIR) domain"/>
    <property type="match status" value="1"/>
</dbReference>
<dbReference type="AlphaFoldDB" id="A0A8J6UHT5"/>
<feature type="domain" description="TIR" evidence="1">
    <location>
        <begin position="32"/>
        <end position="116"/>
    </location>
</feature>
<name>A0A8J6UHT5_9FLAO</name>
<dbReference type="InterPro" id="IPR000157">
    <property type="entry name" value="TIR_dom"/>
</dbReference>
<protein>
    <submittedName>
        <fullName evidence="2">Toll/interleukin-1 receptor domain-containing protein</fullName>
    </submittedName>
</protein>
<dbReference type="EMBL" id="JACVXB010000007">
    <property type="protein sequence ID" value="MBD0833341.1"/>
    <property type="molecule type" value="Genomic_DNA"/>
</dbReference>
<dbReference type="GO" id="GO:0007165">
    <property type="term" value="P:signal transduction"/>
    <property type="evidence" value="ECO:0007669"/>
    <property type="project" value="InterPro"/>
</dbReference>
<keyword evidence="3" id="KW-1185">Reference proteome</keyword>
<gene>
    <name evidence="2" type="ORF">ICJ83_14490</name>
</gene>
<proteinExistence type="predicted"/>
<dbReference type="InterPro" id="IPR035897">
    <property type="entry name" value="Toll_tir_struct_dom_sf"/>
</dbReference>
<reference evidence="2 3" key="1">
    <citation type="submission" date="2020-09" db="EMBL/GenBank/DDBJ databases">
        <title>TT11 complete genome.</title>
        <authorList>
            <person name="Wu Z."/>
        </authorList>
    </citation>
    <scope>NUCLEOTIDE SEQUENCE [LARGE SCALE GENOMIC DNA]</scope>
    <source>
        <strain evidence="2 3">TT11</strain>
    </source>
</reference>
<evidence type="ECO:0000313" key="2">
    <source>
        <dbReference type="EMBL" id="MBD0833341.1"/>
    </source>
</evidence>
<dbReference type="SUPFAM" id="SSF52200">
    <property type="entry name" value="Toll/Interleukin receptor TIR domain"/>
    <property type="match status" value="1"/>
</dbReference>
<dbReference type="Proteomes" id="UP000600588">
    <property type="component" value="Unassembled WGS sequence"/>
</dbReference>
<evidence type="ECO:0000259" key="1">
    <source>
        <dbReference type="Pfam" id="PF13676"/>
    </source>
</evidence>
<evidence type="ECO:0000313" key="3">
    <source>
        <dbReference type="Proteomes" id="UP000600588"/>
    </source>
</evidence>
<accession>A0A8J6UHT5</accession>
<sequence length="202" mass="23442">MKKGLNKANVYENIEWLLTAYDSSNFKKRPCVFLSHKKEDKVECRKIAEYLKQAEIDYYLDELDNELQIAAREKDPIKITESIKEGIRNSTHMLVVVSEKTYKSQWVPFEVGYGHSAILDKGLKKDEKPDRIKLSILTLKDISERSLPDYMQVGNIIRGTKSLNNYISKITNRMENSLIQEKRVFSASNMKHPLDGVLNWTL</sequence>
<organism evidence="2 3">
    <name type="scientific">Aestuariibaculum sediminum</name>
    <dbReference type="NCBI Taxonomy" id="2770637"/>
    <lineage>
        <taxon>Bacteria</taxon>
        <taxon>Pseudomonadati</taxon>
        <taxon>Bacteroidota</taxon>
        <taxon>Flavobacteriia</taxon>
        <taxon>Flavobacteriales</taxon>
        <taxon>Flavobacteriaceae</taxon>
    </lineage>
</organism>
<dbReference type="RefSeq" id="WP_188231122.1">
    <property type="nucleotide sequence ID" value="NZ_JACVXB010000007.1"/>
</dbReference>